<feature type="domain" description="SGNH hydrolase-type esterase" evidence="1">
    <location>
        <begin position="38"/>
        <end position="195"/>
    </location>
</feature>
<reference evidence="2 3" key="1">
    <citation type="journal article" date="2010" name="J. Bacteriol.">
        <title>Genome sequence of the oligotrophic marine Gammaproteobacterium HTCC2143, isolated from the Oregon Coast.</title>
        <authorList>
            <person name="Oh H.M."/>
            <person name="Kang I."/>
            <person name="Ferriera S."/>
            <person name="Giovannoni S.J."/>
            <person name="Cho J.C."/>
        </authorList>
    </citation>
    <scope>NUCLEOTIDE SEQUENCE [LARGE SCALE GENOMIC DNA]</scope>
    <source>
        <strain evidence="2 3">HTCC2143</strain>
    </source>
</reference>
<dbReference type="InterPro" id="IPR013830">
    <property type="entry name" value="SGNH_hydro"/>
</dbReference>
<dbReference type="PANTHER" id="PTHR30383:SF24">
    <property type="entry name" value="THIOESTERASE 1_PROTEASE 1_LYSOPHOSPHOLIPASE L1"/>
    <property type="match status" value="1"/>
</dbReference>
<dbReference type="Gene3D" id="3.40.50.1110">
    <property type="entry name" value="SGNH hydrolase"/>
    <property type="match status" value="1"/>
</dbReference>
<dbReference type="GO" id="GO:0004622">
    <property type="term" value="F:phosphatidylcholine lysophospholipase activity"/>
    <property type="evidence" value="ECO:0007669"/>
    <property type="project" value="TreeGrafter"/>
</dbReference>
<protein>
    <submittedName>
        <fullName evidence="2">Lipase</fullName>
    </submittedName>
</protein>
<dbReference type="eggNOG" id="COG2755">
    <property type="taxonomic scope" value="Bacteria"/>
</dbReference>
<dbReference type="PROSITE" id="PS51257">
    <property type="entry name" value="PROKAR_LIPOPROTEIN"/>
    <property type="match status" value="1"/>
</dbReference>
<name>A0Y896_9GAMM</name>
<dbReference type="EMBL" id="AAVT01000001">
    <property type="protein sequence ID" value="EAW32350.1"/>
    <property type="molecule type" value="Genomic_DNA"/>
</dbReference>
<dbReference type="Proteomes" id="UP000004931">
    <property type="component" value="Unassembled WGS sequence"/>
</dbReference>
<evidence type="ECO:0000313" key="3">
    <source>
        <dbReference type="Proteomes" id="UP000004931"/>
    </source>
</evidence>
<comment type="caution">
    <text evidence="2">The sequence shown here is derived from an EMBL/GenBank/DDBJ whole genome shotgun (WGS) entry which is preliminary data.</text>
</comment>
<evidence type="ECO:0000313" key="2">
    <source>
        <dbReference type="EMBL" id="EAW32350.1"/>
    </source>
</evidence>
<dbReference type="OrthoDB" id="9786188at2"/>
<keyword evidence="3" id="KW-1185">Reference proteome</keyword>
<dbReference type="Pfam" id="PF13472">
    <property type="entry name" value="Lipase_GDSL_2"/>
    <property type="match status" value="1"/>
</dbReference>
<gene>
    <name evidence="2" type="ORF">GP2143_13881</name>
</gene>
<accession>A0Y896</accession>
<organism evidence="2 3">
    <name type="scientific">marine gamma proteobacterium HTCC2143</name>
    <dbReference type="NCBI Taxonomy" id="247633"/>
    <lineage>
        <taxon>Bacteria</taxon>
        <taxon>Pseudomonadati</taxon>
        <taxon>Pseudomonadota</taxon>
        <taxon>Gammaproteobacteria</taxon>
        <taxon>Cellvibrionales</taxon>
        <taxon>Spongiibacteraceae</taxon>
        <taxon>BD1-7 clade</taxon>
    </lineage>
</organism>
<dbReference type="SUPFAM" id="SSF52266">
    <property type="entry name" value="SGNH hydrolase"/>
    <property type="match status" value="1"/>
</dbReference>
<sequence length="211" mass="22359">MQKRRPHWIIISVMLATLCACEKSPQFDALAPGATVLAFGDSVTYGVGANSGEDFPTLLAAETGWNVINAGVSGDTADKAKHRIGALLAKHQPRLVIVELGGNDFLRRRSMAAVKQDLRHIIDQSLNSGATTVLISVPALSVFRATMGTLADAPIYAELAEETSVVLVSDLFSGVLSDDNLKADKIHPNSRGYEVFTAGLVTSLTTAGLLL</sequence>
<dbReference type="InterPro" id="IPR036514">
    <property type="entry name" value="SGNH_hydro_sf"/>
</dbReference>
<dbReference type="STRING" id="247633.GP2143_13881"/>
<evidence type="ECO:0000259" key="1">
    <source>
        <dbReference type="Pfam" id="PF13472"/>
    </source>
</evidence>
<dbReference type="InterPro" id="IPR051532">
    <property type="entry name" value="Ester_Hydrolysis_Enzymes"/>
</dbReference>
<dbReference type="PANTHER" id="PTHR30383">
    <property type="entry name" value="THIOESTERASE 1/PROTEASE 1/LYSOPHOSPHOLIPASE L1"/>
    <property type="match status" value="1"/>
</dbReference>
<proteinExistence type="predicted"/>
<dbReference type="AlphaFoldDB" id="A0Y896"/>